<evidence type="ECO:0000256" key="3">
    <source>
        <dbReference type="ARBA" id="ARBA00004370"/>
    </source>
</evidence>
<dbReference type="PROSITE" id="PS00912">
    <property type="entry name" value="DHODEHASE_2"/>
    <property type="match status" value="1"/>
</dbReference>
<comment type="function">
    <text evidence="2">Catalyzes the conversion of dihydroorotate to orotate with quinone as electron acceptor.</text>
</comment>
<sequence>MSLWRAAQAGLFLLDPETAHEASLRALEAGVHPRAAPDDPRLGVDLFGLRFPNPVGVAAGYDKDARVYNPLFAIGFGFVEAGTITPKPQPGNPRPRSFRLIADRGVINRFGFNSEGHAAALKRLAAHPPRGLLGVNIGANKTSGDRIADYVAGVATFGPVAAYLTINISSPNTPGLRDLQAPDQLAALLDAVMDARAKLARKVPVLVKLAPDLHDDDIAPTMRCLTDHGVDSAILTNTTLSREGVTDRRRGETGGLSGRPLFARSTQFLARCFIETGGRLPLIGVGGIDSGETALAKIRAGASLVQLYTGLVYEGAGLLPAIKAALVAETVASRAPLAALVGADAEKWAA</sequence>
<keyword evidence="17" id="KW-1185">Reference proteome</keyword>
<dbReference type="InterPro" id="IPR005720">
    <property type="entry name" value="Dihydroorotate_DH_cat"/>
</dbReference>
<dbReference type="EMBL" id="JAEMUK010000008">
    <property type="protein sequence ID" value="MBJ7542705.1"/>
    <property type="molecule type" value="Genomic_DNA"/>
</dbReference>
<evidence type="ECO:0000256" key="10">
    <source>
        <dbReference type="ARBA" id="ARBA00022975"/>
    </source>
</evidence>
<keyword evidence="8" id="KW-0285">Flavoprotein</keyword>
<feature type="domain" description="Dihydroorotate dehydrogenase catalytic" evidence="15">
    <location>
        <begin position="42"/>
        <end position="326"/>
    </location>
</feature>
<dbReference type="GO" id="GO:0044205">
    <property type="term" value="P:'de novo' UMP biosynthetic process"/>
    <property type="evidence" value="ECO:0007669"/>
    <property type="project" value="UniProtKB-UniPathway"/>
</dbReference>
<dbReference type="Gene3D" id="3.20.20.70">
    <property type="entry name" value="Aldolase class I"/>
    <property type="match status" value="1"/>
</dbReference>
<dbReference type="PIRSF" id="PIRSF000164">
    <property type="entry name" value="DHO_oxidase"/>
    <property type="match status" value="1"/>
</dbReference>
<dbReference type="GO" id="GO:0016020">
    <property type="term" value="C:membrane"/>
    <property type="evidence" value="ECO:0007669"/>
    <property type="project" value="UniProtKB-SubCell"/>
</dbReference>
<reference evidence="16 17" key="1">
    <citation type="submission" date="2020-12" db="EMBL/GenBank/DDBJ databases">
        <title>Revised draft genomes of Rhodomicrobium vannielii ATCC 17100 and Rhodomicrobium udaipurense JA643.</title>
        <authorList>
            <person name="Conners E.M."/>
            <person name="Davenport E.J."/>
            <person name="Bose A."/>
        </authorList>
    </citation>
    <scope>NUCLEOTIDE SEQUENCE [LARGE SCALE GENOMIC DNA]</scope>
    <source>
        <strain evidence="16 17">JA643</strain>
    </source>
</reference>
<dbReference type="GO" id="GO:0106430">
    <property type="term" value="F:dihydroorotate dehydrogenase (quinone) activity"/>
    <property type="evidence" value="ECO:0007669"/>
    <property type="project" value="UniProtKB-EC"/>
</dbReference>
<dbReference type="InterPro" id="IPR001295">
    <property type="entry name" value="Dihydroorotate_DH_CS"/>
</dbReference>
<dbReference type="SUPFAM" id="SSF51395">
    <property type="entry name" value="FMN-linked oxidoreductases"/>
    <property type="match status" value="1"/>
</dbReference>
<evidence type="ECO:0000256" key="8">
    <source>
        <dbReference type="ARBA" id="ARBA00022630"/>
    </source>
</evidence>
<comment type="cofactor">
    <cofactor evidence="1">
        <name>FMN</name>
        <dbReference type="ChEBI" id="CHEBI:58210"/>
    </cofactor>
</comment>
<dbReference type="InterPro" id="IPR012135">
    <property type="entry name" value="Dihydroorotate_DH_1_2"/>
</dbReference>
<dbReference type="CDD" id="cd04738">
    <property type="entry name" value="DHOD_2_like"/>
    <property type="match status" value="1"/>
</dbReference>
<evidence type="ECO:0000256" key="7">
    <source>
        <dbReference type="ARBA" id="ARBA00018366"/>
    </source>
</evidence>
<evidence type="ECO:0000256" key="14">
    <source>
        <dbReference type="NCBIfam" id="TIGR01036"/>
    </source>
</evidence>
<comment type="similarity">
    <text evidence="5">Belongs to the dihydroorotate dehydrogenase family. Type 2 subfamily.</text>
</comment>
<comment type="subcellular location">
    <subcellularLocation>
        <location evidence="3">Membrane</location>
    </subcellularLocation>
</comment>
<keyword evidence="11 16" id="KW-0560">Oxidoreductase</keyword>
<dbReference type="GO" id="GO:0006207">
    <property type="term" value="P:'de novo' pyrimidine nucleobase biosynthetic process"/>
    <property type="evidence" value="ECO:0007669"/>
    <property type="project" value="UniProtKB-UniRule"/>
</dbReference>
<evidence type="ECO:0000256" key="4">
    <source>
        <dbReference type="ARBA" id="ARBA00005161"/>
    </source>
</evidence>
<keyword evidence="10" id="KW-0665">Pyrimidine biosynthesis</keyword>
<dbReference type="InterPro" id="IPR050074">
    <property type="entry name" value="DHO_dehydrogenase"/>
</dbReference>
<proteinExistence type="inferred from homology"/>
<comment type="caution">
    <text evidence="16">The sequence shown here is derived from an EMBL/GenBank/DDBJ whole genome shotgun (WGS) entry which is preliminary data.</text>
</comment>
<dbReference type="AlphaFoldDB" id="A0A8I1GG47"/>
<evidence type="ECO:0000256" key="11">
    <source>
        <dbReference type="ARBA" id="ARBA00023002"/>
    </source>
</evidence>
<dbReference type="Proteomes" id="UP000623250">
    <property type="component" value="Unassembled WGS sequence"/>
</dbReference>
<keyword evidence="12" id="KW-0472">Membrane</keyword>
<organism evidence="16 17">
    <name type="scientific">Rhodomicrobium udaipurense</name>
    <dbReference type="NCBI Taxonomy" id="1202716"/>
    <lineage>
        <taxon>Bacteria</taxon>
        <taxon>Pseudomonadati</taxon>
        <taxon>Pseudomonadota</taxon>
        <taxon>Alphaproteobacteria</taxon>
        <taxon>Hyphomicrobiales</taxon>
        <taxon>Hyphomicrobiaceae</taxon>
        <taxon>Rhodomicrobium</taxon>
    </lineage>
</organism>
<evidence type="ECO:0000256" key="2">
    <source>
        <dbReference type="ARBA" id="ARBA00003125"/>
    </source>
</evidence>
<dbReference type="PROSITE" id="PS00911">
    <property type="entry name" value="DHODEHASE_1"/>
    <property type="match status" value="1"/>
</dbReference>
<evidence type="ECO:0000256" key="6">
    <source>
        <dbReference type="ARBA" id="ARBA00012791"/>
    </source>
</evidence>
<dbReference type="Pfam" id="PF01180">
    <property type="entry name" value="DHO_dh"/>
    <property type="match status" value="1"/>
</dbReference>
<evidence type="ECO:0000256" key="5">
    <source>
        <dbReference type="ARBA" id="ARBA00005359"/>
    </source>
</evidence>
<evidence type="ECO:0000256" key="13">
    <source>
        <dbReference type="ARBA" id="ARBA00048639"/>
    </source>
</evidence>
<comment type="pathway">
    <text evidence="4">Pyrimidine metabolism; UMP biosynthesis via de novo pathway; orotate from (S)-dihydroorotate (quinone route): step 1/1.</text>
</comment>
<dbReference type="RefSeq" id="WP_037233313.1">
    <property type="nucleotide sequence ID" value="NZ_JAEMUK010000008.1"/>
</dbReference>
<evidence type="ECO:0000313" key="16">
    <source>
        <dbReference type="EMBL" id="MBJ7542705.1"/>
    </source>
</evidence>
<dbReference type="NCBIfam" id="TIGR01036">
    <property type="entry name" value="pyrD_sub2"/>
    <property type="match status" value="1"/>
</dbReference>
<gene>
    <name evidence="16" type="ORF">JDN41_03945</name>
</gene>
<dbReference type="PANTHER" id="PTHR48109:SF4">
    <property type="entry name" value="DIHYDROOROTATE DEHYDROGENASE (QUINONE), MITOCHONDRIAL"/>
    <property type="match status" value="1"/>
</dbReference>
<dbReference type="EC" id="1.3.5.2" evidence="6 14"/>
<evidence type="ECO:0000313" key="17">
    <source>
        <dbReference type="Proteomes" id="UP000623250"/>
    </source>
</evidence>
<dbReference type="NCBIfam" id="NF003652">
    <property type="entry name" value="PRK05286.2-5"/>
    <property type="match status" value="1"/>
</dbReference>
<accession>A0A8I1GG47</accession>
<evidence type="ECO:0000256" key="12">
    <source>
        <dbReference type="ARBA" id="ARBA00023136"/>
    </source>
</evidence>
<dbReference type="InterPro" id="IPR005719">
    <property type="entry name" value="Dihydroorotate_DH_2"/>
</dbReference>
<protein>
    <recommendedName>
        <fullName evidence="7 14">Dihydroorotate dehydrogenase (quinone)</fullName>
        <ecNumber evidence="6 14">1.3.5.2</ecNumber>
    </recommendedName>
</protein>
<comment type="catalytic activity">
    <reaction evidence="13">
        <text>(S)-dihydroorotate + a quinone = orotate + a quinol</text>
        <dbReference type="Rhea" id="RHEA:30187"/>
        <dbReference type="ChEBI" id="CHEBI:24646"/>
        <dbReference type="ChEBI" id="CHEBI:30839"/>
        <dbReference type="ChEBI" id="CHEBI:30864"/>
        <dbReference type="ChEBI" id="CHEBI:132124"/>
        <dbReference type="EC" id="1.3.5.2"/>
    </reaction>
</comment>
<evidence type="ECO:0000259" key="15">
    <source>
        <dbReference type="Pfam" id="PF01180"/>
    </source>
</evidence>
<dbReference type="GO" id="GO:0005737">
    <property type="term" value="C:cytoplasm"/>
    <property type="evidence" value="ECO:0007669"/>
    <property type="project" value="InterPro"/>
</dbReference>
<dbReference type="NCBIfam" id="NF003645">
    <property type="entry name" value="PRK05286.1-2"/>
    <property type="match status" value="1"/>
</dbReference>
<evidence type="ECO:0000256" key="9">
    <source>
        <dbReference type="ARBA" id="ARBA00022643"/>
    </source>
</evidence>
<keyword evidence="9" id="KW-0288">FMN</keyword>
<dbReference type="UniPathway" id="UPA00070">
    <property type="reaction ID" value="UER00946"/>
</dbReference>
<name>A0A8I1GG47_9HYPH</name>
<dbReference type="InterPro" id="IPR013785">
    <property type="entry name" value="Aldolase_TIM"/>
</dbReference>
<dbReference type="PANTHER" id="PTHR48109">
    <property type="entry name" value="DIHYDROOROTATE DEHYDROGENASE (QUINONE), MITOCHONDRIAL-RELATED"/>
    <property type="match status" value="1"/>
</dbReference>
<evidence type="ECO:0000256" key="1">
    <source>
        <dbReference type="ARBA" id="ARBA00001917"/>
    </source>
</evidence>